<comment type="caution">
    <text evidence="2">The sequence shown here is derived from an EMBL/GenBank/DDBJ whole genome shotgun (WGS) entry which is preliminary data.</text>
</comment>
<proteinExistence type="predicted"/>
<evidence type="ECO:0000313" key="3">
    <source>
        <dbReference type="Proteomes" id="UP000324222"/>
    </source>
</evidence>
<protein>
    <submittedName>
        <fullName evidence="2">Uncharacterized protein</fullName>
    </submittedName>
</protein>
<organism evidence="2 3">
    <name type="scientific">Portunus trituberculatus</name>
    <name type="common">Swimming crab</name>
    <name type="synonym">Neptunus trituberculatus</name>
    <dbReference type="NCBI Taxonomy" id="210409"/>
    <lineage>
        <taxon>Eukaryota</taxon>
        <taxon>Metazoa</taxon>
        <taxon>Ecdysozoa</taxon>
        <taxon>Arthropoda</taxon>
        <taxon>Crustacea</taxon>
        <taxon>Multicrustacea</taxon>
        <taxon>Malacostraca</taxon>
        <taxon>Eumalacostraca</taxon>
        <taxon>Eucarida</taxon>
        <taxon>Decapoda</taxon>
        <taxon>Pleocyemata</taxon>
        <taxon>Brachyura</taxon>
        <taxon>Eubrachyura</taxon>
        <taxon>Portunoidea</taxon>
        <taxon>Portunidae</taxon>
        <taxon>Portuninae</taxon>
        <taxon>Portunus</taxon>
    </lineage>
</organism>
<name>A0A5B7JM78_PORTR</name>
<feature type="compositionally biased region" description="Polar residues" evidence="1">
    <location>
        <begin position="1"/>
        <end position="10"/>
    </location>
</feature>
<feature type="region of interest" description="Disordered" evidence="1">
    <location>
        <begin position="1"/>
        <end position="83"/>
    </location>
</feature>
<dbReference type="AlphaFoldDB" id="A0A5B7JM78"/>
<reference evidence="2 3" key="1">
    <citation type="submission" date="2019-05" db="EMBL/GenBank/DDBJ databases">
        <title>Another draft genome of Portunus trituberculatus and its Hox gene families provides insights of decapod evolution.</title>
        <authorList>
            <person name="Jeong J.-H."/>
            <person name="Song I."/>
            <person name="Kim S."/>
            <person name="Choi T."/>
            <person name="Kim D."/>
            <person name="Ryu S."/>
            <person name="Kim W."/>
        </authorList>
    </citation>
    <scope>NUCLEOTIDE SEQUENCE [LARGE SCALE GENOMIC DNA]</scope>
    <source>
        <tissue evidence="2">Muscle</tissue>
    </source>
</reference>
<feature type="compositionally biased region" description="Low complexity" evidence="1">
    <location>
        <begin position="64"/>
        <end position="75"/>
    </location>
</feature>
<evidence type="ECO:0000256" key="1">
    <source>
        <dbReference type="SAM" id="MobiDB-lite"/>
    </source>
</evidence>
<accession>A0A5B7JM78</accession>
<dbReference type="EMBL" id="VSRR010103271">
    <property type="protein sequence ID" value="MPC95715.1"/>
    <property type="molecule type" value="Genomic_DNA"/>
</dbReference>
<dbReference type="Proteomes" id="UP000324222">
    <property type="component" value="Unassembled WGS sequence"/>
</dbReference>
<evidence type="ECO:0000313" key="2">
    <source>
        <dbReference type="EMBL" id="MPC95715.1"/>
    </source>
</evidence>
<sequence>MTLFNATNSHVPAVWRRTEWNNDLPPPCSPSISGSCPRYLPLPRSQPSQPDHHDHHDHRHHNTSCCPAPSSPSSPQQGESMGF</sequence>
<keyword evidence="3" id="KW-1185">Reference proteome</keyword>
<gene>
    <name evidence="2" type="ORF">E2C01_090939</name>
</gene>